<sequence length="288" mass="33557">MLLTIFTPTYNRANLLSRLYNSLCLQTFQDFEWVIVDDGSQDDTENVIKKFIEESKIPIVYSKQENSGKHIAINKGVSLAKGELFFIVDSDDFLLPNAVEMVSNNYSNIQNVEVAGLSFRRGYDAQIPIGSSNFKTPFLMNVFEFRYGKKVVGDMAEVIKTDIMKKYTFPKLLNEKFLTEGLIWNRIGQKFKFLWLPEVIYIGEYLEGGLTDNNFSVRKKSPEGTLIFYSELQRMPINFFYKLRANINYWRFAKFSNRSFISKFKDVRFILSFFGLPLSLIFFIKDSK</sequence>
<dbReference type="InterPro" id="IPR029044">
    <property type="entry name" value="Nucleotide-diphossugar_trans"/>
</dbReference>
<evidence type="ECO:0000259" key="2">
    <source>
        <dbReference type="Pfam" id="PF00535"/>
    </source>
</evidence>
<dbReference type="InterPro" id="IPR001173">
    <property type="entry name" value="Glyco_trans_2-like"/>
</dbReference>
<dbReference type="RefSeq" id="WP_225690299.1">
    <property type="nucleotide sequence ID" value="NZ_JAERSE020000005.1"/>
</dbReference>
<keyword evidence="1" id="KW-1133">Transmembrane helix</keyword>
<evidence type="ECO:0000256" key="1">
    <source>
        <dbReference type="SAM" id="Phobius"/>
    </source>
</evidence>
<feature type="transmembrane region" description="Helical" evidence="1">
    <location>
        <begin position="267"/>
        <end position="284"/>
    </location>
</feature>
<keyword evidence="1" id="KW-0812">Transmembrane</keyword>
<accession>A0ABS8A912</accession>
<dbReference type="PANTHER" id="PTHR22916">
    <property type="entry name" value="GLYCOSYLTRANSFERASE"/>
    <property type="match status" value="1"/>
</dbReference>
<keyword evidence="4" id="KW-1185">Reference proteome</keyword>
<dbReference type="EMBL" id="JAERSE020000005">
    <property type="protein sequence ID" value="MCA6069110.1"/>
    <property type="molecule type" value="Genomic_DNA"/>
</dbReference>
<dbReference type="Gene3D" id="3.90.550.10">
    <property type="entry name" value="Spore Coat Polysaccharide Biosynthesis Protein SpsA, Chain A"/>
    <property type="match status" value="1"/>
</dbReference>
<dbReference type="Pfam" id="PF00535">
    <property type="entry name" value="Glycos_transf_2"/>
    <property type="match status" value="1"/>
</dbReference>
<dbReference type="Proteomes" id="UP000618240">
    <property type="component" value="Unassembled WGS sequence"/>
</dbReference>
<feature type="domain" description="Glycosyltransferase 2-like" evidence="2">
    <location>
        <begin position="4"/>
        <end position="114"/>
    </location>
</feature>
<proteinExistence type="predicted"/>
<dbReference type="PANTHER" id="PTHR22916:SF3">
    <property type="entry name" value="UDP-GLCNAC:BETAGAL BETA-1,3-N-ACETYLGLUCOSAMINYLTRANSFERASE-LIKE PROTEIN 1"/>
    <property type="match status" value="1"/>
</dbReference>
<reference evidence="3 4" key="1">
    <citation type="submission" date="2021-09" db="EMBL/GenBank/DDBJ databases">
        <title>Genome sequencing and assembly of Chryseobacterium sp. RG1.</title>
        <authorList>
            <person name="Chhetri G."/>
        </authorList>
    </citation>
    <scope>NUCLEOTIDE SEQUENCE [LARGE SCALE GENOMIC DNA]</scope>
    <source>
        <strain evidence="3 4">RG1</strain>
    </source>
</reference>
<organism evidence="3 4">
    <name type="scientific">Chryseobacterium tagetis</name>
    <dbReference type="NCBI Taxonomy" id="2801334"/>
    <lineage>
        <taxon>Bacteria</taxon>
        <taxon>Pseudomonadati</taxon>
        <taxon>Bacteroidota</taxon>
        <taxon>Flavobacteriia</taxon>
        <taxon>Flavobacteriales</taxon>
        <taxon>Weeksellaceae</taxon>
        <taxon>Chryseobacterium group</taxon>
        <taxon>Chryseobacterium</taxon>
    </lineage>
</organism>
<comment type="caution">
    <text evidence="3">The sequence shown here is derived from an EMBL/GenBank/DDBJ whole genome shotgun (WGS) entry which is preliminary data.</text>
</comment>
<dbReference type="CDD" id="cd00761">
    <property type="entry name" value="Glyco_tranf_GTA_type"/>
    <property type="match status" value="1"/>
</dbReference>
<evidence type="ECO:0000313" key="3">
    <source>
        <dbReference type="EMBL" id="MCA6069110.1"/>
    </source>
</evidence>
<name>A0ABS8A912_9FLAO</name>
<keyword evidence="1" id="KW-0472">Membrane</keyword>
<protein>
    <submittedName>
        <fullName evidence="3">Glycosyltransferase family 2 protein</fullName>
    </submittedName>
</protein>
<gene>
    <name evidence="3" type="ORF">JI747_018240</name>
</gene>
<evidence type="ECO:0000313" key="4">
    <source>
        <dbReference type="Proteomes" id="UP000618240"/>
    </source>
</evidence>
<dbReference type="SUPFAM" id="SSF53448">
    <property type="entry name" value="Nucleotide-diphospho-sugar transferases"/>
    <property type="match status" value="1"/>
</dbReference>